<evidence type="ECO:0000256" key="2">
    <source>
        <dbReference type="SAM" id="MobiDB-lite"/>
    </source>
</evidence>
<dbReference type="Gene3D" id="3.60.21.10">
    <property type="match status" value="1"/>
</dbReference>
<comment type="catalytic activity">
    <reaction evidence="1">
        <text>O-phospho-L-threonyl-[protein] + H2O = L-threonyl-[protein] + phosphate</text>
        <dbReference type="Rhea" id="RHEA:47004"/>
        <dbReference type="Rhea" id="RHEA-COMP:11060"/>
        <dbReference type="Rhea" id="RHEA-COMP:11605"/>
        <dbReference type="ChEBI" id="CHEBI:15377"/>
        <dbReference type="ChEBI" id="CHEBI:30013"/>
        <dbReference type="ChEBI" id="CHEBI:43474"/>
        <dbReference type="ChEBI" id="CHEBI:61977"/>
        <dbReference type="EC" id="3.1.3.16"/>
    </reaction>
</comment>
<feature type="region of interest" description="Disordered" evidence="2">
    <location>
        <begin position="1"/>
        <end position="55"/>
    </location>
</feature>
<dbReference type="SMR" id="A0A1I7SGB5"/>
<dbReference type="OrthoDB" id="5831000at2759"/>
<comment type="similarity">
    <text evidence="1">Belongs to the PPP phosphatase family.</text>
</comment>
<dbReference type="AlphaFoldDB" id="A0A1I7SGB5"/>
<sequence>MSQQASPARSPNPLPKKAPKPKQERGSVEEDSSTSSREEDSDESGDDSERPVADQEVVQNDLLDSLIIRLMKASAKTEPKRKGAKKMAALIEVQLELEELKELIILAIKSFEKQKSLLRIEEDTLPLIICADIHGQFADLRNIFLRCGPPHIQSYLFLGDYVDRGVQGIEVITLLLALKIKYPTKVFMLRGNHEDANTCASYGFYDECVNRFMSKDNKVGEDLWQRFVGVFNWIPLAALVNKKILCMHGGISPGLESLQSIADIKRPAIIPPYGLMCDLVWADPEEKLEGWAMNSRGISLSFSDEVVEKLCKRLGVDLIVRGHQLTKEMTKSGHRFFFRGRLLTIFSAPNYLNMRNSACVLKVSKNMKCRFIVFRIQRRRRA</sequence>
<dbReference type="Pfam" id="PF00149">
    <property type="entry name" value="Metallophos"/>
    <property type="match status" value="1"/>
</dbReference>
<dbReference type="WBParaSite" id="BXY_1207900.1">
    <property type="protein sequence ID" value="BXY_1207900.1"/>
    <property type="gene ID" value="BXY_1207900"/>
</dbReference>
<dbReference type="InterPro" id="IPR004843">
    <property type="entry name" value="Calcineurin-like_PHP"/>
</dbReference>
<evidence type="ECO:0000313" key="4">
    <source>
        <dbReference type="EMBL" id="CAD5235159.1"/>
    </source>
</evidence>
<accession>A0A1I7SGB5</accession>
<evidence type="ECO:0000259" key="3">
    <source>
        <dbReference type="PROSITE" id="PS00125"/>
    </source>
</evidence>
<dbReference type="EMBL" id="CAJFCV020000006">
    <property type="protein sequence ID" value="CAG9131381.1"/>
    <property type="molecule type" value="Genomic_DNA"/>
</dbReference>
<name>A0A1I7SGB5_BURXY</name>
<reference evidence="7" key="1">
    <citation type="submission" date="2016-11" db="UniProtKB">
        <authorList>
            <consortium name="WormBaseParasite"/>
        </authorList>
    </citation>
    <scope>IDENTIFICATION</scope>
</reference>
<dbReference type="PROSITE" id="PS00125">
    <property type="entry name" value="SER_THR_PHOSPHATASE"/>
    <property type="match status" value="1"/>
</dbReference>
<keyword evidence="6" id="KW-1185">Reference proteome</keyword>
<keyword evidence="1" id="KW-0378">Hydrolase</keyword>
<dbReference type="eggNOG" id="KOG0374">
    <property type="taxonomic scope" value="Eukaryota"/>
</dbReference>
<dbReference type="GO" id="GO:0005634">
    <property type="term" value="C:nucleus"/>
    <property type="evidence" value="ECO:0007669"/>
    <property type="project" value="TreeGrafter"/>
</dbReference>
<dbReference type="PANTHER" id="PTHR11668">
    <property type="entry name" value="SERINE/THREONINE PROTEIN PHOSPHATASE"/>
    <property type="match status" value="1"/>
</dbReference>
<dbReference type="GO" id="GO:0005737">
    <property type="term" value="C:cytoplasm"/>
    <property type="evidence" value="ECO:0007669"/>
    <property type="project" value="TreeGrafter"/>
</dbReference>
<evidence type="ECO:0000313" key="5">
    <source>
        <dbReference type="Proteomes" id="UP000095284"/>
    </source>
</evidence>
<dbReference type="SMART" id="SM00156">
    <property type="entry name" value="PP2Ac"/>
    <property type="match status" value="1"/>
</dbReference>
<gene>
    <name evidence="4" type="ORF">BXYJ_LOCUS15250</name>
</gene>
<dbReference type="EMBL" id="CAJFDI010000006">
    <property type="protein sequence ID" value="CAD5235159.1"/>
    <property type="molecule type" value="Genomic_DNA"/>
</dbReference>
<dbReference type="GO" id="GO:0004722">
    <property type="term" value="F:protein serine/threonine phosphatase activity"/>
    <property type="evidence" value="ECO:0007669"/>
    <property type="project" value="UniProtKB-EC"/>
</dbReference>
<organism evidence="5 7">
    <name type="scientific">Bursaphelenchus xylophilus</name>
    <name type="common">Pinewood nematode worm</name>
    <name type="synonym">Aphelenchoides xylophilus</name>
    <dbReference type="NCBI Taxonomy" id="6326"/>
    <lineage>
        <taxon>Eukaryota</taxon>
        <taxon>Metazoa</taxon>
        <taxon>Ecdysozoa</taxon>
        <taxon>Nematoda</taxon>
        <taxon>Chromadorea</taxon>
        <taxon>Rhabditida</taxon>
        <taxon>Tylenchina</taxon>
        <taxon>Tylenchomorpha</taxon>
        <taxon>Aphelenchoidea</taxon>
        <taxon>Aphelenchoididae</taxon>
        <taxon>Bursaphelenchus</taxon>
    </lineage>
</organism>
<dbReference type="InterPro" id="IPR029052">
    <property type="entry name" value="Metallo-depent_PP-like"/>
</dbReference>
<dbReference type="PANTHER" id="PTHR11668:SF516">
    <property type="entry name" value="SERINE_THREONINE SPECIFIC PROTEIN PHOSPHATASES DOMAIN-CONTAINING PROTEIN"/>
    <property type="match status" value="1"/>
</dbReference>
<dbReference type="InterPro" id="IPR050341">
    <property type="entry name" value="PP1_catalytic_subunit"/>
</dbReference>
<dbReference type="SUPFAM" id="SSF56300">
    <property type="entry name" value="Metallo-dependent phosphatases"/>
    <property type="match status" value="1"/>
</dbReference>
<dbReference type="Proteomes" id="UP000095284">
    <property type="component" value="Unplaced"/>
</dbReference>
<evidence type="ECO:0000256" key="1">
    <source>
        <dbReference type="RuleBase" id="RU004273"/>
    </source>
</evidence>
<dbReference type="Proteomes" id="UP000582659">
    <property type="component" value="Unassembled WGS sequence"/>
</dbReference>
<feature type="domain" description="Serine/threonine specific protein phosphatases" evidence="3">
    <location>
        <begin position="189"/>
        <end position="194"/>
    </location>
</feature>
<dbReference type="InterPro" id="IPR006186">
    <property type="entry name" value="Ser/Thr-sp_prot-phosphatase"/>
</dbReference>
<protein>
    <recommendedName>
        <fullName evidence="1">Serine/threonine-protein phosphatase</fullName>
        <ecNumber evidence="1">3.1.3.16</ecNumber>
    </recommendedName>
</protein>
<evidence type="ECO:0000313" key="7">
    <source>
        <dbReference type="WBParaSite" id="BXY_1207900.1"/>
    </source>
</evidence>
<evidence type="ECO:0000313" key="6">
    <source>
        <dbReference type="Proteomes" id="UP000659654"/>
    </source>
</evidence>
<dbReference type="PRINTS" id="PR00114">
    <property type="entry name" value="STPHPHTASE"/>
</dbReference>
<dbReference type="Proteomes" id="UP000659654">
    <property type="component" value="Unassembled WGS sequence"/>
</dbReference>
<reference evidence="4" key="2">
    <citation type="submission" date="2020-09" db="EMBL/GenBank/DDBJ databases">
        <authorList>
            <person name="Kikuchi T."/>
        </authorList>
    </citation>
    <scope>NUCLEOTIDE SEQUENCE</scope>
    <source>
        <strain evidence="4">Ka4C1</strain>
    </source>
</reference>
<proteinExistence type="inferred from homology"/>
<dbReference type="EC" id="3.1.3.16" evidence="1"/>